<accession>A0A7W9EID9</accession>
<proteinExistence type="inferred from homology"/>
<dbReference type="PANTHER" id="PTHR30332">
    <property type="entry name" value="PROBABLE GENERAL SECRETION PATHWAY PROTEIN D"/>
    <property type="match status" value="1"/>
</dbReference>
<comment type="caution">
    <text evidence="6">The sequence shown here is derived from an EMBL/GenBank/DDBJ whole genome shotgun (WGS) entry which is preliminary data.</text>
</comment>
<feature type="region of interest" description="Disordered" evidence="2">
    <location>
        <begin position="488"/>
        <end position="544"/>
    </location>
</feature>
<keyword evidence="3" id="KW-0732">Signal</keyword>
<feature type="domain" description="Type II/III secretion system secretin-like" evidence="4">
    <location>
        <begin position="299"/>
        <end position="457"/>
    </location>
</feature>
<evidence type="ECO:0000256" key="3">
    <source>
        <dbReference type="SAM" id="SignalP"/>
    </source>
</evidence>
<dbReference type="AlphaFoldDB" id="A0A7W9EID9"/>
<dbReference type="InterPro" id="IPR001775">
    <property type="entry name" value="GspD/PilQ"/>
</dbReference>
<gene>
    <name evidence="6" type="ORF">FHR19_002428</name>
</gene>
<dbReference type="PRINTS" id="PR00811">
    <property type="entry name" value="BCTERIALGSPD"/>
</dbReference>
<dbReference type="InterPro" id="IPR050810">
    <property type="entry name" value="Bact_Secretion_Sys_Channel"/>
</dbReference>
<evidence type="ECO:0000256" key="1">
    <source>
        <dbReference type="RuleBase" id="RU004003"/>
    </source>
</evidence>
<feature type="chain" id="PRO_5031574643" evidence="3">
    <location>
        <begin position="26"/>
        <end position="544"/>
    </location>
</feature>
<dbReference type="PANTHER" id="PTHR30332:SF17">
    <property type="entry name" value="TYPE IV PILIATION SYSTEM PROTEIN DR_0774-RELATED"/>
    <property type="match status" value="1"/>
</dbReference>
<dbReference type="GO" id="GO:0015627">
    <property type="term" value="C:type II protein secretion system complex"/>
    <property type="evidence" value="ECO:0007669"/>
    <property type="project" value="TreeGrafter"/>
</dbReference>
<dbReference type="GO" id="GO:0009306">
    <property type="term" value="P:protein secretion"/>
    <property type="evidence" value="ECO:0007669"/>
    <property type="project" value="InterPro"/>
</dbReference>
<dbReference type="Pfam" id="PF00263">
    <property type="entry name" value="Secretin"/>
    <property type="match status" value="1"/>
</dbReference>
<feature type="signal peptide" evidence="3">
    <location>
        <begin position="1"/>
        <end position="25"/>
    </location>
</feature>
<reference evidence="6 7" key="1">
    <citation type="submission" date="2020-08" db="EMBL/GenBank/DDBJ databases">
        <title>Genomic Encyclopedia of Type Strains, Phase IV (KMG-IV): sequencing the most valuable type-strain genomes for metagenomic binning, comparative biology and taxonomic classification.</title>
        <authorList>
            <person name="Goeker M."/>
        </authorList>
    </citation>
    <scope>NUCLEOTIDE SEQUENCE [LARGE SCALE GENOMIC DNA]</scope>
    <source>
        <strain evidence="6 7">DSM 27244</strain>
    </source>
</reference>
<keyword evidence="7" id="KW-1185">Reference proteome</keyword>
<evidence type="ECO:0000259" key="5">
    <source>
        <dbReference type="Pfam" id="PF13629"/>
    </source>
</evidence>
<dbReference type="Pfam" id="PF13629">
    <property type="entry name" value="T2SS-T3SS_pil_N"/>
    <property type="match status" value="1"/>
</dbReference>
<evidence type="ECO:0000313" key="6">
    <source>
        <dbReference type="EMBL" id="MBB5699073.1"/>
    </source>
</evidence>
<feature type="compositionally biased region" description="Low complexity" evidence="2">
    <location>
        <begin position="498"/>
        <end position="522"/>
    </location>
</feature>
<protein>
    <submittedName>
        <fullName evidence="6">Pilus assembly protein CpaC</fullName>
    </submittedName>
</protein>
<evidence type="ECO:0000259" key="4">
    <source>
        <dbReference type="Pfam" id="PF00263"/>
    </source>
</evidence>
<sequence length="544" mass="56311">MTIATKPMKRVLSALCLATAPLALAAGAAPAAAQSVSAPEGTLQLATGRGRLVTVREPISDVFVAADGIADVTVRSPTQFWVFGKAPGETTVYAVTKGGKVAYSSNLRVGDNIDQIGMMLRTAMPDANITTTPMNGLMLLTGTVANPADAAEAERLAQAFVGEKTKVVSRLRTATPLQVNLQVKIAEVSRSFLKNIGANLKTRDTTGGFQFNVASGRDFGKIGSADVSNFPRLDASSLYGFPAGTLQLPFDTRRGQFVLPGTGSSYDFTGLKGSAQTALGLAGKLAGVDILGAIDLGETIGQVTTLAQPNLTALSGETASFLVGGEVPLVTQSGLGATNVQYKQYGVSLAYTPTVLADGRISLRVRPEVSQLSAAGAVVVQGTQIPALTTRRAETTIELGSGQSFMIAGLLRNDHDNQIEKAPGLGDLPVLGALFRSNGFRRQETELVIVVTPYLVKPVDANTIALPTDGYKTPSDVERVLLGQLESVTSGGDRRVKPSMAPAPAAAPSVGIASPAPTAAAPIQPVRRTTDKKAKGAAAPGFSN</sequence>
<evidence type="ECO:0000313" key="7">
    <source>
        <dbReference type="Proteomes" id="UP000557739"/>
    </source>
</evidence>
<dbReference type="Proteomes" id="UP000557739">
    <property type="component" value="Unassembled WGS sequence"/>
</dbReference>
<dbReference type="InterPro" id="IPR004846">
    <property type="entry name" value="T2SS/T3SS_dom"/>
</dbReference>
<dbReference type="EMBL" id="JACIJJ010000003">
    <property type="protein sequence ID" value="MBB5699073.1"/>
    <property type="molecule type" value="Genomic_DNA"/>
</dbReference>
<organism evidence="6 7">
    <name type="scientific">Sphingomonas yantingensis</name>
    <dbReference type="NCBI Taxonomy" id="1241761"/>
    <lineage>
        <taxon>Bacteria</taxon>
        <taxon>Pseudomonadati</taxon>
        <taxon>Pseudomonadota</taxon>
        <taxon>Alphaproteobacteria</taxon>
        <taxon>Sphingomonadales</taxon>
        <taxon>Sphingomonadaceae</taxon>
        <taxon>Sphingomonas</taxon>
    </lineage>
</organism>
<name>A0A7W9EID9_9SPHN</name>
<dbReference type="InterPro" id="IPR032789">
    <property type="entry name" value="T2SS-T3SS_pil_N"/>
</dbReference>
<evidence type="ECO:0000256" key="2">
    <source>
        <dbReference type="SAM" id="MobiDB-lite"/>
    </source>
</evidence>
<comment type="similarity">
    <text evidence="1">Belongs to the bacterial secretin family.</text>
</comment>
<feature type="domain" description="Pilus formation protein N-terminal" evidence="5">
    <location>
        <begin position="40"/>
        <end position="109"/>
    </location>
</feature>